<evidence type="ECO:0000313" key="1">
    <source>
        <dbReference type="EMBL" id="GAA4685000.1"/>
    </source>
</evidence>
<evidence type="ECO:0000313" key="2">
    <source>
        <dbReference type="Proteomes" id="UP001500325"/>
    </source>
</evidence>
<organism evidence="1 2">
    <name type="scientific">Pseudonocardia yuanmonensis</name>
    <dbReference type="NCBI Taxonomy" id="1095914"/>
    <lineage>
        <taxon>Bacteria</taxon>
        <taxon>Bacillati</taxon>
        <taxon>Actinomycetota</taxon>
        <taxon>Actinomycetes</taxon>
        <taxon>Pseudonocardiales</taxon>
        <taxon>Pseudonocardiaceae</taxon>
        <taxon>Pseudonocardia</taxon>
    </lineage>
</organism>
<proteinExistence type="predicted"/>
<comment type="caution">
    <text evidence="1">The sequence shown here is derived from an EMBL/GenBank/DDBJ whole genome shotgun (WGS) entry which is preliminary data.</text>
</comment>
<dbReference type="Proteomes" id="UP001500325">
    <property type="component" value="Unassembled WGS sequence"/>
</dbReference>
<accession>A0ABP8W9K5</accession>
<reference evidence="2" key="1">
    <citation type="journal article" date="2019" name="Int. J. Syst. Evol. Microbiol.">
        <title>The Global Catalogue of Microorganisms (GCM) 10K type strain sequencing project: providing services to taxonomists for standard genome sequencing and annotation.</title>
        <authorList>
            <consortium name="The Broad Institute Genomics Platform"/>
            <consortium name="The Broad Institute Genome Sequencing Center for Infectious Disease"/>
            <person name="Wu L."/>
            <person name="Ma J."/>
        </authorList>
    </citation>
    <scope>NUCLEOTIDE SEQUENCE [LARGE SCALE GENOMIC DNA]</scope>
    <source>
        <strain evidence="2">JCM 18055</strain>
    </source>
</reference>
<keyword evidence="2" id="KW-1185">Reference proteome</keyword>
<dbReference type="EMBL" id="BAABIC010000005">
    <property type="protein sequence ID" value="GAA4685000.1"/>
    <property type="molecule type" value="Genomic_DNA"/>
</dbReference>
<name>A0ABP8W9K5_9PSEU</name>
<sequence length="52" mass="6105">MKGLKAHPVPWVYAVDVSNLAVWLASDEARLHHRRRVAHRRRRHGPYEVPRG</sequence>
<gene>
    <name evidence="1" type="ORF">GCM10023215_19990</name>
</gene>
<protein>
    <submittedName>
        <fullName evidence="1">Uncharacterized protein</fullName>
    </submittedName>
</protein>